<dbReference type="InterPro" id="IPR013108">
    <property type="entry name" value="Amidohydro_3"/>
</dbReference>
<organism evidence="2 3">
    <name type="scientific">Youxingia wuxianensis</name>
    <dbReference type="NCBI Taxonomy" id="2763678"/>
    <lineage>
        <taxon>Bacteria</taxon>
        <taxon>Bacillati</taxon>
        <taxon>Bacillota</taxon>
        <taxon>Clostridia</taxon>
        <taxon>Eubacteriales</taxon>
        <taxon>Oscillospiraceae</taxon>
        <taxon>Youxingia</taxon>
    </lineage>
</organism>
<dbReference type="SUPFAM" id="SSF51556">
    <property type="entry name" value="Metallo-dependent hydrolases"/>
    <property type="match status" value="1"/>
</dbReference>
<proteinExistence type="predicted"/>
<dbReference type="EMBL" id="JACRTD010000011">
    <property type="protein sequence ID" value="MBC8586391.1"/>
    <property type="molecule type" value="Genomic_DNA"/>
</dbReference>
<accession>A0A926EPH7</accession>
<dbReference type="PANTHER" id="PTHR22642:SF2">
    <property type="entry name" value="PROTEIN LONG AFTER FAR-RED 3"/>
    <property type="match status" value="1"/>
</dbReference>
<evidence type="ECO:0000313" key="3">
    <source>
        <dbReference type="Proteomes" id="UP000623678"/>
    </source>
</evidence>
<evidence type="ECO:0000259" key="1">
    <source>
        <dbReference type="Pfam" id="PF07969"/>
    </source>
</evidence>
<gene>
    <name evidence="2" type="ORF">H8705_12450</name>
</gene>
<dbReference type="InterPro" id="IPR011059">
    <property type="entry name" value="Metal-dep_hydrolase_composite"/>
</dbReference>
<dbReference type="Gene3D" id="3.20.20.140">
    <property type="entry name" value="Metal-dependent hydrolases"/>
    <property type="match status" value="1"/>
</dbReference>
<dbReference type="SUPFAM" id="SSF51338">
    <property type="entry name" value="Composite domain of metallo-dependent hydrolases"/>
    <property type="match status" value="1"/>
</dbReference>
<protein>
    <submittedName>
        <fullName evidence="2">Amidohydrolase family protein</fullName>
    </submittedName>
</protein>
<dbReference type="InterPro" id="IPR032466">
    <property type="entry name" value="Metal_Hydrolase"/>
</dbReference>
<dbReference type="Gene3D" id="3.10.310.70">
    <property type="match status" value="1"/>
</dbReference>
<name>A0A926EPH7_9FIRM</name>
<dbReference type="RefSeq" id="WP_262396113.1">
    <property type="nucleotide sequence ID" value="NZ_JACRTD010000011.1"/>
</dbReference>
<dbReference type="Gene3D" id="2.30.40.10">
    <property type="entry name" value="Urease, subunit C, domain 1"/>
    <property type="match status" value="1"/>
</dbReference>
<dbReference type="Proteomes" id="UP000623678">
    <property type="component" value="Unassembled WGS sequence"/>
</dbReference>
<comment type="caution">
    <text evidence="2">The sequence shown here is derived from an EMBL/GenBank/DDBJ whole genome shotgun (WGS) entry which is preliminary data.</text>
</comment>
<dbReference type="Pfam" id="PF07969">
    <property type="entry name" value="Amidohydro_3"/>
    <property type="match status" value="1"/>
</dbReference>
<sequence length="522" mass="58283">MTSKKQADILLVSNNIFAGKYGEDKPFPGIVAIVDNKIAAVGDIAQRDEWIGEDTEVYELGDKVVCPGFSDNHVFFTGYVWKRIGADLSGANTPAEAAKILESFAKTLPDDKPVYGHGLNVDGWSDADKDAAILDKIFGARAVIAYTPDRDFCWLNKAAQERYQITADECWAEVSWRLFKEYLSDKKFAAREYKIFSDLLASRGVTSIKEIGFDTYFGFADILEDFEKKGQLKHRINLVSQPVGAPMNYEYGEECKKRFDSDFIRFMGYNVMVDGEICTQTAAMIEPYEGKGDWKGDEVDYASIEKAVLEADKRGMRCALHAEGDAAVRGAVDIFEKCQKVNGKRDSRHAIIDLEMTHPEDLKRMGELGISAINYFQIIQTNDGFDGFYGEECVGKQRLSNYWAYKRMLESGVNVCVGTDLPLSEPDIPLSLYFTVARKFLDGKPEGGFNKEQGITVAQTLRAWSAGGAYVNFMDKKLGTLEEGKLADIVVFDGDVFTAPIDEVPQIKVEMTICDGRLVYSK</sequence>
<dbReference type="GO" id="GO:0016810">
    <property type="term" value="F:hydrolase activity, acting on carbon-nitrogen (but not peptide) bonds"/>
    <property type="evidence" value="ECO:0007669"/>
    <property type="project" value="InterPro"/>
</dbReference>
<keyword evidence="3" id="KW-1185">Reference proteome</keyword>
<feature type="domain" description="Amidohydrolase 3" evidence="1">
    <location>
        <begin position="56"/>
        <end position="520"/>
    </location>
</feature>
<reference evidence="2" key="1">
    <citation type="submission" date="2020-08" db="EMBL/GenBank/DDBJ databases">
        <title>Genome public.</title>
        <authorList>
            <person name="Liu C."/>
            <person name="Sun Q."/>
        </authorList>
    </citation>
    <scope>NUCLEOTIDE SEQUENCE</scope>
    <source>
        <strain evidence="2">NSJ-64</strain>
    </source>
</reference>
<dbReference type="AlphaFoldDB" id="A0A926EPH7"/>
<dbReference type="PANTHER" id="PTHR22642">
    <property type="entry name" value="IMIDAZOLONEPROPIONASE"/>
    <property type="match status" value="1"/>
</dbReference>
<evidence type="ECO:0000313" key="2">
    <source>
        <dbReference type="EMBL" id="MBC8586391.1"/>
    </source>
</evidence>